<proteinExistence type="inferred from homology"/>
<dbReference type="InterPro" id="IPR020904">
    <property type="entry name" value="Sc_DH/Rdtase_CS"/>
</dbReference>
<evidence type="ECO:0000256" key="2">
    <source>
        <dbReference type="ARBA" id="ARBA00023002"/>
    </source>
</evidence>
<dbReference type="PRINTS" id="PR00081">
    <property type="entry name" value="GDHRDH"/>
</dbReference>
<evidence type="ECO:0000256" key="1">
    <source>
        <dbReference type="ARBA" id="ARBA00006484"/>
    </source>
</evidence>
<dbReference type="InterPro" id="IPR036291">
    <property type="entry name" value="NAD(P)-bd_dom_sf"/>
</dbReference>
<comment type="caution">
    <text evidence="4">The sequence shown here is derived from an EMBL/GenBank/DDBJ whole genome shotgun (WGS) entry which is preliminary data.</text>
</comment>
<name>A0A834HPN8_RHYFE</name>
<comment type="similarity">
    <text evidence="1 3">Belongs to the short-chain dehydrogenases/reductases (SDR) family.</text>
</comment>
<evidence type="ECO:0000256" key="3">
    <source>
        <dbReference type="RuleBase" id="RU000363"/>
    </source>
</evidence>
<sequence>MSLSRWNGKVAIVTGVSAGIGKAIAEAFVKQGIIVAGIARRCERVEKHAKLLRGEKGKLYPFKCDLLKESDILAAFQKIIETLGPIFILVNNAGVGLDTELIDGDTEKWRQGFDTNVMALNICTREAIRNMRANNTKGHIIHINSALGHMYVDSEGLSVYPATKFAVTALTECLRREINRSKLPIKLTSISPGYVKTEFFVYGYSPERASQFTDGRPGLEPKDVADAVLYALSTPEHVNVHELIFMLHGQLY</sequence>
<dbReference type="SUPFAM" id="SSF51735">
    <property type="entry name" value="NAD(P)-binding Rossmann-fold domains"/>
    <property type="match status" value="1"/>
</dbReference>
<evidence type="ECO:0008006" key="6">
    <source>
        <dbReference type="Google" id="ProtNLM"/>
    </source>
</evidence>
<dbReference type="PROSITE" id="PS00061">
    <property type="entry name" value="ADH_SHORT"/>
    <property type="match status" value="1"/>
</dbReference>
<accession>A0A834HPN8</accession>
<organism evidence="4 5">
    <name type="scientific">Rhynchophorus ferrugineus</name>
    <name type="common">Red palm weevil</name>
    <name type="synonym">Curculio ferrugineus</name>
    <dbReference type="NCBI Taxonomy" id="354439"/>
    <lineage>
        <taxon>Eukaryota</taxon>
        <taxon>Metazoa</taxon>
        <taxon>Ecdysozoa</taxon>
        <taxon>Arthropoda</taxon>
        <taxon>Hexapoda</taxon>
        <taxon>Insecta</taxon>
        <taxon>Pterygota</taxon>
        <taxon>Neoptera</taxon>
        <taxon>Endopterygota</taxon>
        <taxon>Coleoptera</taxon>
        <taxon>Polyphaga</taxon>
        <taxon>Cucujiformia</taxon>
        <taxon>Curculionidae</taxon>
        <taxon>Dryophthorinae</taxon>
        <taxon>Rhynchophorus</taxon>
    </lineage>
</organism>
<dbReference type="GO" id="GO:0016616">
    <property type="term" value="F:oxidoreductase activity, acting on the CH-OH group of donors, NAD or NADP as acceptor"/>
    <property type="evidence" value="ECO:0007669"/>
    <property type="project" value="UniProtKB-ARBA"/>
</dbReference>
<dbReference type="AlphaFoldDB" id="A0A834HPN8"/>
<dbReference type="InterPro" id="IPR002347">
    <property type="entry name" value="SDR_fam"/>
</dbReference>
<keyword evidence="2" id="KW-0560">Oxidoreductase</keyword>
<dbReference type="EMBL" id="JAACXV010014609">
    <property type="protein sequence ID" value="KAF7265523.1"/>
    <property type="molecule type" value="Genomic_DNA"/>
</dbReference>
<dbReference type="OrthoDB" id="1933717at2759"/>
<dbReference type="PANTHER" id="PTHR43115">
    <property type="entry name" value="DEHYDROGENASE/REDUCTASE SDR FAMILY MEMBER 11"/>
    <property type="match status" value="1"/>
</dbReference>
<dbReference type="Proteomes" id="UP000625711">
    <property type="component" value="Unassembled WGS sequence"/>
</dbReference>
<evidence type="ECO:0000313" key="5">
    <source>
        <dbReference type="Proteomes" id="UP000625711"/>
    </source>
</evidence>
<protein>
    <recommendedName>
        <fullName evidence="6">Dehydrogenase/reductase SDR family member 11</fullName>
    </recommendedName>
</protein>
<keyword evidence="5" id="KW-1185">Reference proteome</keyword>
<dbReference type="FunFam" id="3.40.50.720:FF:000047">
    <property type="entry name" value="NADP-dependent L-serine/L-allo-threonine dehydrogenase"/>
    <property type="match status" value="1"/>
</dbReference>
<reference evidence="4" key="1">
    <citation type="submission" date="2020-08" db="EMBL/GenBank/DDBJ databases">
        <title>Genome sequencing and assembly of the red palm weevil Rhynchophorus ferrugineus.</title>
        <authorList>
            <person name="Dias G.B."/>
            <person name="Bergman C.M."/>
            <person name="Manee M."/>
        </authorList>
    </citation>
    <scope>NUCLEOTIDE SEQUENCE</scope>
    <source>
        <strain evidence="4">AA-2017</strain>
        <tissue evidence="4">Whole larva</tissue>
    </source>
</reference>
<dbReference type="Gene3D" id="3.40.50.720">
    <property type="entry name" value="NAD(P)-binding Rossmann-like Domain"/>
    <property type="match status" value="1"/>
</dbReference>
<dbReference type="PANTHER" id="PTHR43115:SF4">
    <property type="entry name" value="DEHYDROGENASE_REDUCTASE SDR FAMILY MEMBER 11"/>
    <property type="match status" value="1"/>
</dbReference>
<dbReference type="Pfam" id="PF00106">
    <property type="entry name" value="adh_short"/>
    <property type="match status" value="1"/>
</dbReference>
<gene>
    <name evidence="4" type="ORF">GWI33_021058</name>
</gene>
<evidence type="ECO:0000313" key="4">
    <source>
        <dbReference type="EMBL" id="KAF7265523.1"/>
    </source>
</evidence>
<dbReference type="PRINTS" id="PR00080">
    <property type="entry name" value="SDRFAMILY"/>
</dbReference>